<keyword evidence="14" id="KW-1185">Reference proteome</keyword>
<evidence type="ECO:0000256" key="2">
    <source>
        <dbReference type="ARBA" id="ARBA00004115"/>
    </source>
</evidence>
<comment type="similarity">
    <text evidence="4 12">Belongs to the OST1 family.</text>
</comment>
<keyword evidence="8 12" id="KW-0256">Endoplasmic reticulum</keyword>
<evidence type="ECO:0000256" key="5">
    <source>
        <dbReference type="ARBA" id="ARBA00017611"/>
    </source>
</evidence>
<comment type="pathway">
    <text evidence="3 12">Protein modification; protein glycosylation.</text>
</comment>
<evidence type="ECO:0000313" key="14">
    <source>
        <dbReference type="Proteomes" id="UP000322234"/>
    </source>
</evidence>
<comment type="function">
    <text evidence="1 12">Subunit of the oligosaccharyl transferase (OST) complex that catalyzes the initial transfer of a defined glycan (Glc(3)Man(9)GlcNAc(2) in eukaryotes) from the lipid carrier dolichol-pyrophosphate to an asparagine residue within an Asn-X-Ser/Thr consensus motif in nascent polypeptide chains, the first step in protein N-glycosylation. N-glycosylation occurs cotranslationally and the complex associates with the Sec61 complex at the channel-forming translocon complex that mediates protein translocation across the endoplasmic reticulum (ER). All subunits are required for a maximal enzyme activity.</text>
</comment>
<comment type="caution">
    <text evidence="13">The sequence shown here is derived from an EMBL/GenBank/DDBJ whole genome shotgun (WGS) entry which is preliminary data.</text>
</comment>
<protein>
    <recommendedName>
        <fullName evidence="5 12">Dolichyl-diphosphooligosaccharide--protein glycosyltransferase subunit 1</fullName>
    </recommendedName>
</protein>
<keyword evidence="7" id="KW-0732">Signal</keyword>
<dbReference type="Pfam" id="PF04597">
    <property type="entry name" value="Ribophorin_I"/>
    <property type="match status" value="1"/>
</dbReference>
<evidence type="ECO:0000313" key="13">
    <source>
        <dbReference type="EMBL" id="MXQ87564.1"/>
    </source>
</evidence>
<evidence type="ECO:0000256" key="7">
    <source>
        <dbReference type="ARBA" id="ARBA00022729"/>
    </source>
</evidence>
<keyword evidence="9" id="KW-1133">Transmembrane helix</keyword>
<evidence type="ECO:0000256" key="3">
    <source>
        <dbReference type="ARBA" id="ARBA00004922"/>
    </source>
</evidence>
<dbReference type="EMBL" id="VBQZ03000039">
    <property type="protein sequence ID" value="MXQ87564.1"/>
    <property type="molecule type" value="Genomic_DNA"/>
</dbReference>
<keyword evidence="6" id="KW-0812">Transmembrane</keyword>
<comment type="subcellular location">
    <subcellularLocation>
        <location evidence="2 12">Endoplasmic reticulum membrane</location>
        <topology evidence="2 12">Single-pass type I membrane protein</topology>
    </subcellularLocation>
</comment>
<dbReference type="InterPro" id="IPR007676">
    <property type="entry name" value="Ribophorin_I"/>
</dbReference>
<proteinExistence type="inferred from homology"/>
<gene>
    <name evidence="13" type="ORF">E5288_WYG017696</name>
</gene>
<evidence type="ECO:0000256" key="12">
    <source>
        <dbReference type="RuleBase" id="RU361143"/>
    </source>
</evidence>
<dbReference type="UniPathway" id="UPA00378"/>
<evidence type="ECO:0000256" key="1">
    <source>
        <dbReference type="ARBA" id="ARBA00002791"/>
    </source>
</evidence>
<evidence type="ECO:0000256" key="11">
    <source>
        <dbReference type="ARBA" id="ARBA00046898"/>
    </source>
</evidence>
<dbReference type="PANTHER" id="PTHR21049:SF0">
    <property type="entry name" value="DOLICHYL-DIPHOSPHOOLIGOSACCHARIDE--PROTEIN GLYCOSYLTRANSFERASE SUBUNIT 1"/>
    <property type="match status" value="1"/>
</dbReference>
<evidence type="ECO:0000256" key="4">
    <source>
        <dbReference type="ARBA" id="ARBA00008905"/>
    </source>
</evidence>
<reference evidence="13" key="1">
    <citation type="submission" date="2019-10" db="EMBL/GenBank/DDBJ databases">
        <title>The sequence and de novo assembly of the wild yak genome.</title>
        <authorList>
            <person name="Liu Y."/>
        </authorList>
    </citation>
    <scope>NUCLEOTIDE SEQUENCE [LARGE SCALE GENOMIC DNA]</scope>
    <source>
        <strain evidence="13">WY2019</strain>
    </source>
</reference>
<evidence type="ECO:0000256" key="9">
    <source>
        <dbReference type="ARBA" id="ARBA00022989"/>
    </source>
</evidence>
<organism evidence="13 14">
    <name type="scientific">Bos mutus</name>
    <name type="common">wild yak</name>
    <dbReference type="NCBI Taxonomy" id="72004"/>
    <lineage>
        <taxon>Eukaryota</taxon>
        <taxon>Metazoa</taxon>
        <taxon>Chordata</taxon>
        <taxon>Craniata</taxon>
        <taxon>Vertebrata</taxon>
        <taxon>Euteleostomi</taxon>
        <taxon>Mammalia</taxon>
        <taxon>Eutheria</taxon>
        <taxon>Laurasiatheria</taxon>
        <taxon>Artiodactyla</taxon>
        <taxon>Ruminantia</taxon>
        <taxon>Pecora</taxon>
        <taxon>Bovidae</taxon>
        <taxon>Bovinae</taxon>
        <taxon>Bos</taxon>
    </lineage>
</organism>
<evidence type="ECO:0000256" key="6">
    <source>
        <dbReference type="ARBA" id="ARBA00022692"/>
    </source>
</evidence>
<comment type="subunit">
    <text evidence="11">Component of the oligosaccharyltransferase (OST) complex. OST exists in two different complex forms which contain common core subunits RPN1, RPN2, OST48, OST4, DAD1 and TMEM258, either STT3A or STT3B as catalytic subunits, and form-specific accessory subunits. STT3A complex assembly occurs through the formation of 3 subcomplexes. Subcomplex 1 contains RPN1 and TMEM258, subcomplex 2 contains the STT3A-specific subunits STT3A, DC2/OSTC, and KCP2 as well as the core subunit OST4, and subcomplex 3 contains RPN2, DAD1, and OST48. The STT3A complex can form stable complexes with the Sec61 complex or with both the Sec61 and TRAP complexes. Interacts with TMEM35A/NACHO.</text>
</comment>
<evidence type="ECO:0000256" key="10">
    <source>
        <dbReference type="ARBA" id="ARBA00023136"/>
    </source>
</evidence>
<name>A0A6B0RHS2_9CETA</name>
<dbReference type="GO" id="GO:0018279">
    <property type="term" value="P:protein N-linked glycosylation via asparagine"/>
    <property type="evidence" value="ECO:0007669"/>
    <property type="project" value="TreeGrafter"/>
</dbReference>
<dbReference type="AlphaFoldDB" id="A0A6B0RHS2"/>
<dbReference type="Proteomes" id="UP000322234">
    <property type="component" value="Unassembled WGS sequence"/>
</dbReference>
<evidence type="ECO:0000256" key="8">
    <source>
        <dbReference type="ARBA" id="ARBA00022824"/>
    </source>
</evidence>
<dbReference type="PANTHER" id="PTHR21049">
    <property type="entry name" value="RIBOPHORIN I"/>
    <property type="match status" value="1"/>
</dbReference>
<dbReference type="GO" id="GO:0008250">
    <property type="term" value="C:oligosaccharyltransferase complex"/>
    <property type="evidence" value="ECO:0007669"/>
    <property type="project" value="UniProtKB-UniRule"/>
</dbReference>
<sequence>MLGPPVFHSQRSEKAEHNRWLTSISWSLVLDEEVIDSLTVKIILPEGTKNIQVVSAYYISQAPRKLPYTYVYTFGCPIIVADKKNLVEQR</sequence>
<keyword evidence="10" id="KW-0472">Membrane</keyword>
<accession>A0A6B0RHS2</accession>